<keyword evidence="1" id="KW-0433">Leucine-rich repeat</keyword>
<dbReference type="PANTHER" id="PTHR45842">
    <property type="entry name" value="SYNAPTIC ADHESION-LIKE MOLECULE SALM"/>
    <property type="match status" value="1"/>
</dbReference>
<dbReference type="Pfam" id="PF13927">
    <property type="entry name" value="Ig_3"/>
    <property type="match status" value="1"/>
</dbReference>
<evidence type="ECO:0000259" key="8">
    <source>
        <dbReference type="PROSITE" id="PS50835"/>
    </source>
</evidence>
<reference evidence="9" key="1">
    <citation type="submission" date="2021-01" db="EMBL/GenBank/DDBJ databases">
        <title>A chromosome-scale assembly of European eel, Anguilla anguilla.</title>
        <authorList>
            <person name="Henkel C."/>
            <person name="Jong-Raadsen S.A."/>
            <person name="Dufour S."/>
            <person name="Weltzien F.-A."/>
            <person name="Palstra A.P."/>
            <person name="Pelster B."/>
            <person name="Spaink H.P."/>
            <person name="Van Den Thillart G.E."/>
            <person name="Jansen H."/>
            <person name="Zahm M."/>
            <person name="Klopp C."/>
            <person name="Cedric C."/>
            <person name="Louis A."/>
            <person name="Berthelot C."/>
            <person name="Parey E."/>
            <person name="Roest Crollius H."/>
            <person name="Montfort J."/>
            <person name="Robinson-Rechavi M."/>
            <person name="Bucao C."/>
            <person name="Bouchez O."/>
            <person name="Gislard M."/>
            <person name="Lluch J."/>
            <person name="Milhes M."/>
            <person name="Lampietro C."/>
            <person name="Lopez Roques C."/>
            <person name="Donnadieu C."/>
            <person name="Braasch I."/>
            <person name="Desvignes T."/>
            <person name="Postlethwait J."/>
            <person name="Bobe J."/>
            <person name="Guiguen Y."/>
            <person name="Dirks R."/>
        </authorList>
    </citation>
    <scope>NUCLEOTIDE SEQUENCE</scope>
    <source>
        <strain evidence="9">Tag_6206</strain>
        <tissue evidence="9">Liver</tissue>
    </source>
</reference>
<evidence type="ECO:0000256" key="2">
    <source>
        <dbReference type="ARBA" id="ARBA00022729"/>
    </source>
</evidence>
<dbReference type="InterPro" id="IPR036179">
    <property type="entry name" value="Ig-like_dom_sf"/>
</dbReference>
<organism evidence="9 10">
    <name type="scientific">Anguilla anguilla</name>
    <name type="common">European freshwater eel</name>
    <name type="synonym">Muraena anguilla</name>
    <dbReference type="NCBI Taxonomy" id="7936"/>
    <lineage>
        <taxon>Eukaryota</taxon>
        <taxon>Metazoa</taxon>
        <taxon>Chordata</taxon>
        <taxon>Craniata</taxon>
        <taxon>Vertebrata</taxon>
        <taxon>Euteleostomi</taxon>
        <taxon>Actinopterygii</taxon>
        <taxon>Neopterygii</taxon>
        <taxon>Teleostei</taxon>
        <taxon>Anguilliformes</taxon>
        <taxon>Anguillidae</taxon>
        <taxon>Anguilla</taxon>
    </lineage>
</organism>
<dbReference type="InterPro" id="IPR032675">
    <property type="entry name" value="LRR_dom_sf"/>
</dbReference>
<dbReference type="SMART" id="SM00408">
    <property type="entry name" value="IGc2"/>
    <property type="match status" value="1"/>
</dbReference>
<dbReference type="Proteomes" id="UP001044222">
    <property type="component" value="Unassembled WGS sequence"/>
</dbReference>
<dbReference type="InterPro" id="IPR001611">
    <property type="entry name" value="Leu-rich_rpt"/>
</dbReference>
<keyword evidence="5" id="KW-0325">Glycoprotein</keyword>
<accession>A0A9D3MH05</accession>
<keyword evidence="7" id="KW-0812">Transmembrane</keyword>
<name>A0A9D3MH05_ANGAN</name>
<keyword evidence="7" id="KW-0472">Membrane</keyword>
<keyword evidence="10" id="KW-1185">Reference proteome</keyword>
<keyword evidence="2" id="KW-0732">Signal</keyword>
<proteinExistence type="predicted"/>
<keyword evidence="3" id="KW-0677">Repeat</keyword>
<evidence type="ECO:0000256" key="5">
    <source>
        <dbReference type="ARBA" id="ARBA00023180"/>
    </source>
</evidence>
<evidence type="ECO:0000256" key="7">
    <source>
        <dbReference type="SAM" id="Phobius"/>
    </source>
</evidence>
<feature type="region of interest" description="Disordered" evidence="6">
    <location>
        <begin position="672"/>
        <end position="691"/>
    </location>
</feature>
<dbReference type="PROSITE" id="PS51450">
    <property type="entry name" value="LRR"/>
    <property type="match status" value="1"/>
</dbReference>
<dbReference type="InterPro" id="IPR007110">
    <property type="entry name" value="Ig-like_dom"/>
</dbReference>
<dbReference type="InterPro" id="IPR050467">
    <property type="entry name" value="LRFN"/>
</dbReference>
<dbReference type="PROSITE" id="PS50835">
    <property type="entry name" value="IG_LIKE"/>
    <property type="match status" value="1"/>
</dbReference>
<feature type="transmembrane region" description="Helical" evidence="7">
    <location>
        <begin position="540"/>
        <end position="567"/>
    </location>
</feature>
<gene>
    <name evidence="9" type="ORF">ANANG_G00099900</name>
</gene>
<feature type="compositionally biased region" description="Polar residues" evidence="6">
    <location>
        <begin position="680"/>
        <end position="691"/>
    </location>
</feature>
<dbReference type="SMART" id="SM00369">
    <property type="entry name" value="LRR_TYP"/>
    <property type="match status" value="4"/>
</dbReference>
<evidence type="ECO:0000256" key="6">
    <source>
        <dbReference type="SAM" id="MobiDB-lite"/>
    </source>
</evidence>
<dbReference type="InterPro" id="IPR003591">
    <property type="entry name" value="Leu-rich_rpt_typical-subtyp"/>
</dbReference>
<feature type="transmembrane region" description="Helical" evidence="7">
    <location>
        <begin position="40"/>
        <end position="58"/>
    </location>
</feature>
<dbReference type="Pfam" id="PF13855">
    <property type="entry name" value="LRR_8"/>
    <property type="match status" value="2"/>
</dbReference>
<evidence type="ECO:0000313" key="10">
    <source>
        <dbReference type="Proteomes" id="UP001044222"/>
    </source>
</evidence>
<dbReference type="EMBL" id="JAFIRN010000005">
    <property type="protein sequence ID" value="KAG5848574.1"/>
    <property type="molecule type" value="Genomic_DNA"/>
</dbReference>
<dbReference type="CDD" id="cd00096">
    <property type="entry name" value="Ig"/>
    <property type="match status" value="1"/>
</dbReference>
<dbReference type="Gene3D" id="2.60.40.10">
    <property type="entry name" value="Immunoglobulins"/>
    <property type="match status" value="1"/>
</dbReference>
<dbReference type="InterPro" id="IPR003598">
    <property type="entry name" value="Ig_sub2"/>
</dbReference>
<dbReference type="InterPro" id="IPR000483">
    <property type="entry name" value="Cys-rich_flank_reg_C"/>
</dbReference>
<sequence length="691" mass="76820">MRKTYFKRSITIFLLYFAKVPDDLKANKDRKTYYHTGPEMAATYLLWLALWAAIAGIARACPEVCECKDEVINCAYKQLLEVPARLPSNTKTLSLTANIITSLKSKDFVNVIQVTNLWLSHNKIVTIERGTLTPLVQLRNLDLSNNKIVSFPWEDFLNLTSLQMLKINNNEIVSLPKDAFANLKDLKSLRINNNKFTTVEQGTFDSLALMSHLQIHNNPFTCACKLEWLRDWIAESKVHVPETDSILCEAPEQLKGALVAKMPRLGCMAPTVRITYQPDIENTELYEGFMLILNCESNGNPRPDLKWEILAGNQYIEFSLTTKGTKKNDQPLNTQQYGNRFLVFANGTLIIPHMSKKEDGNYSCLAVNEVGKAGSAVEVVVAGSQKHATNSMLDTTVDKFGHHSGPKTSDNNVISWPKSEEKGKNALIGSTYVTDNEAEKDNKDPPFTNKCGVNGGTQYISNHAFNLSSDELKQYSFDFGVIALEVSETEAKWSRIEEGVNAYGFKGLQAGTNYTLCLTYGGADCQVQVVFTTRKKIPSLLIIVAVSIFLLVLATIPLLGAMCCHLFHKYQGKTYKLIMKTQNPDQIEKQVAADFDPGASFVKSEKNYNGSEFGESEGDEGEVENEVEGEEEGEEGDTEGSVVTDSIPVSHSKTNQEEFEVGSEYSDRLPLGAEAVNISEEINGNYKQSDS</sequence>
<evidence type="ECO:0000313" key="9">
    <source>
        <dbReference type="EMBL" id="KAG5848574.1"/>
    </source>
</evidence>
<dbReference type="SUPFAM" id="SSF48726">
    <property type="entry name" value="Immunoglobulin"/>
    <property type="match status" value="1"/>
</dbReference>
<dbReference type="SMART" id="SM00013">
    <property type="entry name" value="LRRNT"/>
    <property type="match status" value="1"/>
</dbReference>
<protein>
    <recommendedName>
        <fullName evidence="8">Ig-like domain-containing protein</fullName>
    </recommendedName>
</protein>
<feature type="compositionally biased region" description="Acidic residues" evidence="6">
    <location>
        <begin position="614"/>
        <end position="638"/>
    </location>
</feature>
<evidence type="ECO:0000256" key="4">
    <source>
        <dbReference type="ARBA" id="ARBA00023157"/>
    </source>
</evidence>
<keyword evidence="7" id="KW-1133">Transmembrane helix</keyword>
<dbReference type="InterPro" id="IPR013783">
    <property type="entry name" value="Ig-like_fold"/>
</dbReference>
<keyword evidence="4" id="KW-1015">Disulfide bond</keyword>
<feature type="region of interest" description="Disordered" evidence="6">
    <location>
        <begin position="603"/>
        <end position="666"/>
    </location>
</feature>
<dbReference type="Gene3D" id="3.80.10.10">
    <property type="entry name" value="Ribonuclease Inhibitor"/>
    <property type="match status" value="1"/>
</dbReference>
<dbReference type="AlphaFoldDB" id="A0A9D3MH05"/>
<dbReference type="PANTHER" id="PTHR45842:SF12">
    <property type="entry name" value="KEKKON 5, ISOFORM A"/>
    <property type="match status" value="1"/>
</dbReference>
<comment type="caution">
    <text evidence="9">The sequence shown here is derived from an EMBL/GenBank/DDBJ whole genome shotgun (WGS) entry which is preliminary data.</text>
</comment>
<dbReference type="InterPro" id="IPR000372">
    <property type="entry name" value="LRRNT"/>
</dbReference>
<feature type="domain" description="Ig-like" evidence="8">
    <location>
        <begin position="270"/>
        <end position="382"/>
    </location>
</feature>
<evidence type="ECO:0000256" key="1">
    <source>
        <dbReference type="ARBA" id="ARBA00022614"/>
    </source>
</evidence>
<dbReference type="SUPFAM" id="SSF52058">
    <property type="entry name" value="L domain-like"/>
    <property type="match status" value="1"/>
</dbReference>
<dbReference type="SMART" id="SM00082">
    <property type="entry name" value="LRRCT"/>
    <property type="match status" value="1"/>
</dbReference>
<evidence type="ECO:0000256" key="3">
    <source>
        <dbReference type="ARBA" id="ARBA00022737"/>
    </source>
</evidence>